<dbReference type="GO" id="GO:0003676">
    <property type="term" value="F:nucleic acid binding"/>
    <property type="evidence" value="ECO:0007669"/>
    <property type="project" value="InterPro"/>
</dbReference>
<dbReference type="PROSITE" id="PS50174">
    <property type="entry name" value="G_PATCH"/>
    <property type="match status" value="1"/>
</dbReference>
<comment type="caution">
    <text evidence="4">The sequence shown here is derived from an EMBL/GenBank/DDBJ whole genome shotgun (WGS) entry which is preliminary data.</text>
</comment>
<accession>A0AAV9FEA8</accession>
<dbReference type="EMBL" id="JAUJYO010000002">
    <property type="protein sequence ID" value="KAK1323070.1"/>
    <property type="molecule type" value="Genomic_DNA"/>
</dbReference>
<feature type="compositionally biased region" description="Basic residues" evidence="2">
    <location>
        <begin position="291"/>
        <end position="304"/>
    </location>
</feature>
<evidence type="ECO:0000256" key="1">
    <source>
        <dbReference type="SAM" id="Coils"/>
    </source>
</evidence>
<dbReference type="PANTHER" id="PTHR47650">
    <property type="entry name" value="ZINC FINGER CCCH DOMAIN-CONTAINING PROTEIN 22"/>
    <property type="match status" value="1"/>
</dbReference>
<keyword evidence="5" id="KW-1185">Reference proteome</keyword>
<evidence type="ECO:0000313" key="5">
    <source>
        <dbReference type="Proteomes" id="UP001180020"/>
    </source>
</evidence>
<dbReference type="PANTHER" id="PTHR47650:SF2">
    <property type="entry name" value="ZINC FINGER CCCH DOMAIN-CONTAINING PROTEIN 22"/>
    <property type="match status" value="1"/>
</dbReference>
<feature type="region of interest" description="Disordered" evidence="2">
    <location>
        <begin position="263"/>
        <end position="322"/>
    </location>
</feature>
<dbReference type="Proteomes" id="UP001180020">
    <property type="component" value="Unassembled WGS sequence"/>
</dbReference>
<feature type="region of interest" description="Disordered" evidence="2">
    <location>
        <begin position="168"/>
        <end position="204"/>
    </location>
</feature>
<sequence length="426" mass="47188">MEGDEEGGLESQLELQLEEQKESLSFVVEALSSDPSNTELLSVHEELLLGIRDSEEGLLHLKRSRLLSEADEILARQASEKSAARGVETEEPLRSEGFSVPLPSLKPYTPTIWKQSLVGSSIWAISDSQTGIWREAELESWNEKIGMASVIFRGDRSLVELEGKALSQSKYAQMSEDDEEEDNSTPDDSDSLEEGNDSDNETISQGLGFHEATTLPRGVQTETAVFAKWEHHTRGIASKMMASMGYKEGMGLGATGQGMVNPIPVKVLPPGQSLDHALKSRDTEEKEGSQSKKRSRGGRRKRERKFAEAARAAKAEEEPGPNVFSFINNQLANQNGDGGSRDKMKNAVREDRRSLVAYDDEVKELRSRVGRLEEMVVRNRKDKAVAEAATRRLNETRKALADVEAAQASASSAVVQREKEKKWLKF</sequence>
<feature type="compositionally biased region" description="Basic and acidic residues" evidence="2">
    <location>
        <begin position="305"/>
        <end position="317"/>
    </location>
</feature>
<evidence type="ECO:0000256" key="2">
    <source>
        <dbReference type="SAM" id="MobiDB-lite"/>
    </source>
</evidence>
<feature type="region of interest" description="Disordered" evidence="2">
    <location>
        <begin position="78"/>
        <end position="101"/>
    </location>
</feature>
<evidence type="ECO:0000259" key="3">
    <source>
        <dbReference type="PROSITE" id="PS50174"/>
    </source>
</evidence>
<dbReference type="InterPro" id="IPR000467">
    <property type="entry name" value="G_patch_dom"/>
</dbReference>
<organism evidence="4 5">
    <name type="scientific">Acorus calamus</name>
    <name type="common">Sweet flag</name>
    <dbReference type="NCBI Taxonomy" id="4465"/>
    <lineage>
        <taxon>Eukaryota</taxon>
        <taxon>Viridiplantae</taxon>
        <taxon>Streptophyta</taxon>
        <taxon>Embryophyta</taxon>
        <taxon>Tracheophyta</taxon>
        <taxon>Spermatophyta</taxon>
        <taxon>Magnoliopsida</taxon>
        <taxon>Liliopsida</taxon>
        <taxon>Acoraceae</taxon>
        <taxon>Acorus</taxon>
    </lineage>
</organism>
<feature type="compositionally biased region" description="Basic and acidic residues" evidence="2">
    <location>
        <begin position="276"/>
        <end position="290"/>
    </location>
</feature>
<reference evidence="4" key="2">
    <citation type="submission" date="2023-06" db="EMBL/GenBank/DDBJ databases">
        <authorList>
            <person name="Ma L."/>
            <person name="Liu K.-W."/>
            <person name="Li Z."/>
            <person name="Hsiao Y.-Y."/>
            <person name="Qi Y."/>
            <person name="Fu T."/>
            <person name="Tang G."/>
            <person name="Zhang D."/>
            <person name="Sun W.-H."/>
            <person name="Liu D.-K."/>
            <person name="Li Y."/>
            <person name="Chen G.-Z."/>
            <person name="Liu X.-D."/>
            <person name="Liao X.-Y."/>
            <person name="Jiang Y.-T."/>
            <person name="Yu X."/>
            <person name="Hao Y."/>
            <person name="Huang J."/>
            <person name="Zhao X.-W."/>
            <person name="Ke S."/>
            <person name="Chen Y.-Y."/>
            <person name="Wu W.-L."/>
            <person name="Hsu J.-L."/>
            <person name="Lin Y.-F."/>
            <person name="Huang M.-D."/>
            <person name="Li C.-Y."/>
            <person name="Huang L."/>
            <person name="Wang Z.-W."/>
            <person name="Zhao X."/>
            <person name="Zhong W.-Y."/>
            <person name="Peng D.-H."/>
            <person name="Ahmad S."/>
            <person name="Lan S."/>
            <person name="Zhang J.-S."/>
            <person name="Tsai W.-C."/>
            <person name="Van De Peer Y."/>
            <person name="Liu Z.-J."/>
        </authorList>
    </citation>
    <scope>NUCLEOTIDE SEQUENCE</scope>
    <source>
        <strain evidence="4">CP</strain>
        <tissue evidence="4">Leaves</tissue>
    </source>
</reference>
<keyword evidence="1" id="KW-0175">Coiled coil</keyword>
<dbReference type="SMART" id="SM00443">
    <property type="entry name" value="G_patch"/>
    <property type="match status" value="1"/>
</dbReference>
<reference evidence="4" key="1">
    <citation type="journal article" date="2023" name="Nat. Commun.">
        <title>Diploid and tetraploid genomes of Acorus and the evolution of monocots.</title>
        <authorList>
            <person name="Ma L."/>
            <person name="Liu K.W."/>
            <person name="Li Z."/>
            <person name="Hsiao Y.Y."/>
            <person name="Qi Y."/>
            <person name="Fu T."/>
            <person name="Tang G.D."/>
            <person name="Zhang D."/>
            <person name="Sun W.H."/>
            <person name="Liu D.K."/>
            <person name="Li Y."/>
            <person name="Chen G.Z."/>
            <person name="Liu X.D."/>
            <person name="Liao X.Y."/>
            <person name="Jiang Y.T."/>
            <person name="Yu X."/>
            <person name="Hao Y."/>
            <person name="Huang J."/>
            <person name="Zhao X.W."/>
            <person name="Ke S."/>
            <person name="Chen Y.Y."/>
            <person name="Wu W.L."/>
            <person name="Hsu J.L."/>
            <person name="Lin Y.F."/>
            <person name="Huang M.D."/>
            <person name="Li C.Y."/>
            <person name="Huang L."/>
            <person name="Wang Z.W."/>
            <person name="Zhao X."/>
            <person name="Zhong W.Y."/>
            <person name="Peng D.H."/>
            <person name="Ahmad S."/>
            <person name="Lan S."/>
            <person name="Zhang J.S."/>
            <person name="Tsai W.C."/>
            <person name="Van de Peer Y."/>
            <person name="Liu Z.J."/>
        </authorList>
    </citation>
    <scope>NUCLEOTIDE SEQUENCE</scope>
    <source>
        <strain evidence="4">CP</strain>
    </source>
</reference>
<proteinExistence type="predicted"/>
<dbReference type="AlphaFoldDB" id="A0AAV9FEA8"/>
<feature type="domain" description="G-patch" evidence="3">
    <location>
        <begin position="233"/>
        <end position="279"/>
    </location>
</feature>
<evidence type="ECO:0000313" key="4">
    <source>
        <dbReference type="EMBL" id="KAK1323070.1"/>
    </source>
</evidence>
<feature type="compositionally biased region" description="Basic and acidic residues" evidence="2">
    <location>
        <begin position="78"/>
        <end position="94"/>
    </location>
</feature>
<protein>
    <submittedName>
        <fullName evidence="4">Zinc finger CCCH domain-containing protein 18</fullName>
    </submittedName>
</protein>
<name>A0AAV9FEA8_ACOCL</name>
<feature type="coiled-coil region" evidence="1">
    <location>
        <begin position="355"/>
        <end position="406"/>
    </location>
</feature>
<gene>
    <name evidence="4" type="ORF">QJS10_CPA02g01378</name>
</gene>
<feature type="compositionally biased region" description="Acidic residues" evidence="2">
    <location>
        <begin position="175"/>
        <end position="200"/>
    </location>
</feature>
<dbReference type="Pfam" id="PF01585">
    <property type="entry name" value="G-patch"/>
    <property type="match status" value="1"/>
</dbReference>